<evidence type="ECO:0000256" key="2">
    <source>
        <dbReference type="ARBA" id="ARBA00022729"/>
    </source>
</evidence>
<proteinExistence type="predicted"/>
<name>A0A7F5R3S0_AGRPL</name>
<reference evidence="5" key="1">
    <citation type="submission" date="2025-08" db="UniProtKB">
        <authorList>
            <consortium name="RefSeq"/>
        </authorList>
    </citation>
    <scope>IDENTIFICATION</scope>
    <source>
        <tissue evidence="5">Entire body</tissue>
    </source>
</reference>
<keyword evidence="1" id="KW-0193">Cuticle</keyword>
<evidence type="ECO:0000259" key="3">
    <source>
        <dbReference type="PROSITE" id="PS51034"/>
    </source>
</evidence>
<dbReference type="RefSeq" id="XP_025829988.1">
    <property type="nucleotide sequence ID" value="XM_025974203.1"/>
</dbReference>
<sequence>MDGGSYFERATCLNVTVTCTEKLMAITFTPEMNFKGKLYLQGYSEHSECYSVGQGYRMVMLKIPLLDQHCGLTVARSKGLNNRTLLSANMVLQYNPLIQAQGDRLIRVGCIFSNDN</sequence>
<keyword evidence="2" id="KW-0732">Signal</keyword>
<dbReference type="GO" id="GO:0042302">
    <property type="term" value="F:structural constituent of cuticle"/>
    <property type="evidence" value="ECO:0007669"/>
    <property type="project" value="UniProtKB-KW"/>
</dbReference>
<gene>
    <name evidence="5" type="primary">LOC112904367</name>
</gene>
<dbReference type="PROSITE" id="PS51034">
    <property type="entry name" value="ZP_2"/>
    <property type="match status" value="1"/>
</dbReference>
<feature type="domain" description="ZP" evidence="3">
    <location>
        <begin position="18"/>
        <end position="116"/>
    </location>
</feature>
<dbReference type="KEGG" id="apln:112904367"/>
<dbReference type="GeneID" id="112904367"/>
<protein>
    <submittedName>
        <fullName evidence="5">Uncharacterized protein LOC112904367</fullName>
    </submittedName>
</protein>
<dbReference type="InterPro" id="IPR001507">
    <property type="entry name" value="ZP_dom"/>
</dbReference>
<dbReference type="PANTHER" id="PTHR22907:SF54">
    <property type="entry name" value="GH04558P"/>
    <property type="match status" value="1"/>
</dbReference>
<organism evidence="4 5">
    <name type="scientific">Agrilus planipennis</name>
    <name type="common">Emerald ash borer</name>
    <name type="synonym">Agrilus marcopoli</name>
    <dbReference type="NCBI Taxonomy" id="224129"/>
    <lineage>
        <taxon>Eukaryota</taxon>
        <taxon>Metazoa</taxon>
        <taxon>Ecdysozoa</taxon>
        <taxon>Arthropoda</taxon>
        <taxon>Hexapoda</taxon>
        <taxon>Insecta</taxon>
        <taxon>Pterygota</taxon>
        <taxon>Neoptera</taxon>
        <taxon>Endopterygota</taxon>
        <taxon>Coleoptera</taxon>
        <taxon>Polyphaga</taxon>
        <taxon>Elateriformia</taxon>
        <taxon>Buprestoidea</taxon>
        <taxon>Buprestidae</taxon>
        <taxon>Agrilinae</taxon>
        <taxon>Agrilus</taxon>
    </lineage>
</organism>
<evidence type="ECO:0000313" key="5">
    <source>
        <dbReference type="RefSeq" id="XP_025829988.1"/>
    </source>
</evidence>
<dbReference type="PANTHER" id="PTHR22907">
    <property type="entry name" value="GH04558P"/>
    <property type="match status" value="1"/>
</dbReference>
<dbReference type="InterPro" id="IPR056953">
    <property type="entry name" value="CUT_N"/>
</dbReference>
<dbReference type="Pfam" id="PF25057">
    <property type="entry name" value="CUT_N"/>
    <property type="match status" value="1"/>
</dbReference>
<accession>A0A7F5R3S0</accession>
<evidence type="ECO:0000256" key="1">
    <source>
        <dbReference type="ARBA" id="ARBA00022460"/>
    </source>
</evidence>
<keyword evidence="4" id="KW-1185">Reference proteome</keyword>
<dbReference type="Proteomes" id="UP000192223">
    <property type="component" value="Unplaced"/>
</dbReference>
<dbReference type="AlphaFoldDB" id="A0A7F5R3S0"/>
<dbReference type="OrthoDB" id="6430118at2759"/>
<dbReference type="InParanoid" id="A0A7F5R3S0"/>
<dbReference type="InterPro" id="IPR051962">
    <property type="entry name" value="Cuticlin"/>
</dbReference>
<evidence type="ECO:0000313" key="4">
    <source>
        <dbReference type="Proteomes" id="UP000192223"/>
    </source>
</evidence>